<comment type="similarity">
    <text evidence="2">Belongs to the NAD(P)-dependent epimerase/dehydratase family. Dihydroflavonol-4-reductase subfamily.</text>
</comment>
<dbReference type="PANTHER" id="PTHR10366">
    <property type="entry name" value="NAD DEPENDENT EPIMERASE/DEHYDRATASE"/>
    <property type="match status" value="1"/>
</dbReference>
<dbReference type="Pfam" id="PF01073">
    <property type="entry name" value="3Beta_HSD"/>
    <property type="match status" value="1"/>
</dbReference>
<evidence type="ECO:0000313" key="5">
    <source>
        <dbReference type="Proteomes" id="UP001338125"/>
    </source>
</evidence>
<organism evidence="4 5">
    <name type="scientific">Cladobotryum mycophilum</name>
    <dbReference type="NCBI Taxonomy" id="491253"/>
    <lineage>
        <taxon>Eukaryota</taxon>
        <taxon>Fungi</taxon>
        <taxon>Dikarya</taxon>
        <taxon>Ascomycota</taxon>
        <taxon>Pezizomycotina</taxon>
        <taxon>Sordariomycetes</taxon>
        <taxon>Hypocreomycetidae</taxon>
        <taxon>Hypocreales</taxon>
        <taxon>Hypocreaceae</taxon>
        <taxon>Cladobotryum</taxon>
    </lineage>
</organism>
<dbReference type="InterPro" id="IPR002225">
    <property type="entry name" value="3Beta_OHSteriod_DH/Estase"/>
</dbReference>
<dbReference type="SUPFAM" id="SSF51735">
    <property type="entry name" value="NAD(P)-binding Rossmann-fold domains"/>
    <property type="match status" value="1"/>
</dbReference>
<evidence type="ECO:0000259" key="3">
    <source>
        <dbReference type="Pfam" id="PF01073"/>
    </source>
</evidence>
<keyword evidence="5" id="KW-1185">Reference proteome</keyword>
<dbReference type="Gene3D" id="3.40.50.720">
    <property type="entry name" value="NAD(P)-binding Rossmann-like Domain"/>
    <property type="match status" value="1"/>
</dbReference>
<reference evidence="4 5" key="1">
    <citation type="submission" date="2024-01" db="EMBL/GenBank/DDBJ databases">
        <title>Complete genome of Cladobotryum mycophilum ATHUM6906.</title>
        <authorList>
            <person name="Christinaki A.C."/>
            <person name="Myridakis A.I."/>
            <person name="Kouvelis V.N."/>
        </authorList>
    </citation>
    <scope>NUCLEOTIDE SEQUENCE [LARGE SCALE GENOMIC DNA]</scope>
    <source>
        <strain evidence="4 5">ATHUM6906</strain>
    </source>
</reference>
<feature type="domain" description="3-beta hydroxysteroid dehydrogenase/isomerase" evidence="3">
    <location>
        <begin position="15"/>
        <end position="153"/>
    </location>
</feature>
<name>A0ABR0SHC9_9HYPO</name>
<evidence type="ECO:0000313" key="4">
    <source>
        <dbReference type="EMBL" id="KAK5991541.1"/>
    </source>
</evidence>
<evidence type="ECO:0000256" key="2">
    <source>
        <dbReference type="ARBA" id="ARBA00023445"/>
    </source>
</evidence>
<keyword evidence="1" id="KW-0560">Oxidoreductase</keyword>
<dbReference type="PANTHER" id="PTHR10366:SF562">
    <property type="entry name" value="ALDEHYDE REDUCTASE II (AFU_ORTHOLOGUE AFUA_1G11360)"/>
    <property type="match status" value="1"/>
</dbReference>
<dbReference type="EMBL" id="JAVFKD010000014">
    <property type="protein sequence ID" value="KAK5991541.1"/>
    <property type="molecule type" value="Genomic_DNA"/>
</dbReference>
<protein>
    <submittedName>
        <fullName evidence="4">Aldehyde reductase 2</fullName>
    </submittedName>
</protein>
<evidence type="ECO:0000256" key="1">
    <source>
        <dbReference type="ARBA" id="ARBA00023002"/>
    </source>
</evidence>
<sequence>MTSPSASIPTGSWVLVTGANGYLAAQVVKHFLERDYKVRGTVRDVAKASWLVDDVFKSYADRGDFALVVVEDFAASHAFDDAVKGVSAVIHVASIMTFDPDAQNVIPYALAGTTGILEAALSEPSVKEFVYTSSIAATTMPFPGNPTHVGKDTFNDMAVTAAWAPPPWEPHQGFLVYWASKVESEKAVWRFVDEKKPNFTVNVVVPAMIIGEQLDISHVNANPCFPKHALDNNVAVFANIPGMYTVDVKDAAMLHVAAALDPEAKNTRLQAWADNCTYNNVLEIMREFYPERKLPDDLPGMSRLSITTDTSEPLGLLEKWTGQSNWKSLEQSVIESVQSVDILQAKAQKK</sequence>
<proteinExistence type="inferred from homology"/>
<dbReference type="InterPro" id="IPR036291">
    <property type="entry name" value="NAD(P)-bd_dom_sf"/>
</dbReference>
<dbReference type="Proteomes" id="UP001338125">
    <property type="component" value="Unassembled WGS sequence"/>
</dbReference>
<gene>
    <name evidence="4" type="ORF">PT974_09825</name>
</gene>
<accession>A0ABR0SHC9</accession>
<comment type="caution">
    <text evidence="4">The sequence shown here is derived from an EMBL/GenBank/DDBJ whole genome shotgun (WGS) entry which is preliminary data.</text>
</comment>
<dbReference type="InterPro" id="IPR050425">
    <property type="entry name" value="NAD(P)_dehydrat-like"/>
</dbReference>